<keyword evidence="2" id="KW-1133">Transmembrane helix</keyword>
<dbReference type="GO" id="GO:0031966">
    <property type="term" value="C:mitochondrial membrane"/>
    <property type="evidence" value="ECO:0007669"/>
    <property type="project" value="TreeGrafter"/>
</dbReference>
<feature type="compositionally biased region" description="Basic and acidic residues" evidence="1">
    <location>
        <begin position="285"/>
        <end position="296"/>
    </location>
</feature>
<name>A0A7S0T823_9RHOD</name>
<feature type="transmembrane region" description="Helical" evidence="2">
    <location>
        <begin position="123"/>
        <end position="142"/>
    </location>
</feature>
<dbReference type="Pfam" id="PF06979">
    <property type="entry name" value="TMEM70"/>
    <property type="match status" value="1"/>
</dbReference>
<gene>
    <name evidence="3" type="ORF">EMAD1354_LOCUS493</name>
</gene>
<feature type="region of interest" description="Disordered" evidence="1">
    <location>
        <begin position="255"/>
        <end position="296"/>
    </location>
</feature>
<keyword evidence="2" id="KW-0812">Transmembrane</keyword>
<dbReference type="AlphaFoldDB" id="A0A7S0T823"/>
<dbReference type="EMBL" id="HBFE01000722">
    <property type="protein sequence ID" value="CAD8724416.1"/>
    <property type="molecule type" value="Transcribed_RNA"/>
</dbReference>
<feature type="transmembrane region" description="Helical" evidence="2">
    <location>
        <begin position="148"/>
        <end position="170"/>
    </location>
</feature>
<proteinExistence type="predicted"/>
<accession>A0A7S0T823</accession>
<feature type="compositionally biased region" description="Acidic residues" evidence="1">
    <location>
        <begin position="263"/>
        <end position="279"/>
    </location>
</feature>
<dbReference type="InterPro" id="IPR009724">
    <property type="entry name" value="TMEM70"/>
</dbReference>
<feature type="compositionally biased region" description="Polar residues" evidence="1">
    <location>
        <begin position="64"/>
        <end position="82"/>
    </location>
</feature>
<dbReference type="PANTHER" id="PTHR13281">
    <property type="entry name" value="TRANSMEMBRANE PROTEIN 70, MITOCHONDRIAL"/>
    <property type="match status" value="1"/>
</dbReference>
<dbReference type="GO" id="GO:0033615">
    <property type="term" value="P:mitochondrial proton-transporting ATP synthase complex assembly"/>
    <property type="evidence" value="ECO:0007669"/>
    <property type="project" value="TreeGrafter"/>
</dbReference>
<feature type="region of interest" description="Disordered" evidence="1">
    <location>
        <begin position="64"/>
        <end position="102"/>
    </location>
</feature>
<dbReference type="PANTHER" id="PTHR13281:SF0">
    <property type="entry name" value="TRANSMEMBRANE PROTEIN 70, MITOCHONDRIAL"/>
    <property type="match status" value="1"/>
</dbReference>
<evidence type="ECO:0000256" key="1">
    <source>
        <dbReference type="SAM" id="MobiDB-lite"/>
    </source>
</evidence>
<reference evidence="3" key="1">
    <citation type="submission" date="2021-01" db="EMBL/GenBank/DDBJ databases">
        <authorList>
            <person name="Corre E."/>
            <person name="Pelletier E."/>
            <person name="Niang G."/>
            <person name="Scheremetjew M."/>
            <person name="Finn R."/>
            <person name="Kale V."/>
            <person name="Holt S."/>
            <person name="Cochrane G."/>
            <person name="Meng A."/>
            <person name="Brown T."/>
            <person name="Cohen L."/>
        </authorList>
    </citation>
    <scope>NUCLEOTIDE SEQUENCE</scope>
    <source>
        <strain evidence="3">CCMP3276</strain>
    </source>
</reference>
<evidence type="ECO:0000256" key="2">
    <source>
        <dbReference type="SAM" id="Phobius"/>
    </source>
</evidence>
<feature type="compositionally biased region" description="Acidic residues" evidence="1">
    <location>
        <begin position="85"/>
        <end position="99"/>
    </location>
</feature>
<keyword evidence="2" id="KW-0472">Membrane</keyword>
<dbReference type="InterPro" id="IPR045325">
    <property type="entry name" value="TMEM70/TMEM186/TMEM223"/>
</dbReference>
<sequence length="296" mass="33124">MMRVHVVRRVCAPLSLMARRVKSSIRMGSTLYALEQRSSARRDDLGDSRQLLCVYQKRHASKSSEALQQASAQTDTLSNSAETVAENDDEEVESDDESTNESRAGFVEVYHGPFERAVRMTKILSVSSCGLTTFGAPLLAYSDPSTTAYAVAALIMTFGFGTTSALHFFIKPYVRVARFNYGSNADNAINSDDPVLEIEQFTLFARVRKNTIRASEASIPENIMRPMTTMYAKKNPIFINFDGFHDKQLLARFVKLPASDDKPEQEDEEPDSAEEEEVDAGSAMREIRDKKPHETR</sequence>
<evidence type="ECO:0000313" key="3">
    <source>
        <dbReference type="EMBL" id="CAD8724416.1"/>
    </source>
</evidence>
<organism evidence="3">
    <name type="scientific">Erythrolobus madagascarensis</name>
    <dbReference type="NCBI Taxonomy" id="708628"/>
    <lineage>
        <taxon>Eukaryota</taxon>
        <taxon>Rhodophyta</taxon>
        <taxon>Bangiophyceae</taxon>
        <taxon>Porphyridiales</taxon>
        <taxon>Porphyridiaceae</taxon>
        <taxon>Erythrolobus</taxon>
    </lineage>
</organism>
<protein>
    <submittedName>
        <fullName evidence="3">Uncharacterized protein</fullName>
    </submittedName>
</protein>